<keyword evidence="2" id="KW-1133">Transmembrane helix</keyword>
<feature type="region of interest" description="Disordered" evidence="1">
    <location>
        <begin position="67"/>
        <end position="127"/>
    </location>
</feature>
<feature type="region of interest" description="Disordered" evidence="1">
    <location>
        <begin position="144"/>
        <end position="291"/>
    </location>
</feature>
<evidence type="ECO:0000313" key="4">
    <source>
        <dbReference type="Proteomes" id="UP001549920"/>
    </source>
</evidence>
<sequence length="1132" mass="129137">MLIVAFFMIHAFFFLLYLFFKLKNKFKCPRWRGSSGSDDDGVPLVLYSVSHVNYYRYVLGQRAMKKNHRHNVLGQQSQRQQRALPSPGPSTSPTQENLAKKSFPDLEAQPLPSSSTASTSRDIREIRPSTRSFAKFIAEKGKAGLNKNGKVRTEKKVGSNSQRDSKEQKAASNSKAAVDTKTKVEAGKKKVSPDTRAKVGSNGTKKPPETTTQALPTLPSKGKFGPNTKPKGGAKRTPQVQNIEINVSQTEVEKTQQDTDVLDTQALPKSRHGLHRQSTTSVEPLTSTESAAITTEADLHILSESSDRRQRKKSLFSSLDSVKSLTDDGVDLPLHYSGIGKKKPHYYIGISDVIDPRIRSDISNAVPVCSREVKPKPKKREGVPSVHWSNHVELRRQKSLPDDIRGTPPSPAPATPVKPRERSFHKEASRSRERAKVHEEKKTEWSYEEYKKQNKEIHATFAPRLVVIRQPADYRDEKYLLNEQTAEPSYTYKQSFIGAASPTRPIHSYVNPEYIAVGANFNQSKSFVRNIYEQYHSNDRHNTRQTSTAMMNPLEDRERKIIIEFCHLLEKSKQLFNGLRELPQYGHKQWSLYFGRTFDIYTRLWKFQQLHRAVLDSKYGMKRWQIGEIASKIGQLYYHFYLRTSETAYLNEAFSFYYAIRGRCYYTKANKEDKCELMVKKLRYYARFIVVCLLLNKMKLVKELIKELERQIIEYGNTYDPDDQVEWTVVVDEVKAFIHAEPVVSVVNTDNQTMILSHRLSPLITPPVERSSQMNLSLQEIVIVGSSSQQVKFSELTMDMFRMLQTLEREPSGDVQHIFDESPRSRFMTPPNPQSQEGVEGSSKMPNPHKYLLFKPSPTQMLVYLASASNDLPPNGALLLYISADGYVSQNGKHAEEATWGYDLGGLITTSKNDIYRECSKDPKSSTSSKYKELQCFYPGDLYPFTRRPLFLIVDSDNSYAFQNIPRHFGQPLVILMSPLDMPPSYHDPRRQGSLFTLFLHSPLEGLCYCCDLSSVALSIWDRAQMLLDTFMAEASSILTRSRIDPTYISFMGDDFFRLLLVRFVFCEAVLRLHRLFRGRTHHTRCSPVLPDELFEHPTLVHIILDIASVLQIRNHIHDPSGANNAAMGPPN</sequence>
<feature type="compositionally biased region" description="Polar residues" evidence="1">
    <location>
        <begin position="111"/>
        <end position="120"/>
    </location>
</feature>
<feature type="transmembrane region" description="Helical" evidence="2">
    <location>
        <begin position="6"/>
        <end position="22"/>
    </location>
</feature>
<evidence type="ECO:0000256" key="2">
    <source>
        <dbReference type="SAM" id="Phobius"/>
    </source>
</evidence>
<dbReference type="PANTHER" id="PTHR21243">
    <property type="entry name" value="PROTEIN SCAI"/>
    <property type="match status" value="1"/>
</dbReference>
<protein>
    <recommendedName>
        <fullName evidence="5">Protein SCAI</fullName>
    </recommendedName>
</protein>
<feature type="region of interest" description="Disordered" evidence="1">
    <location>
        <begin position="823"/>
        <end position="844"/>
    </location>
</feature>
<feature type="compositionally biased region" description="Polar residues" evidence="1">
    <location>
        <begin position="201"/>
        <end position="215"/>
    </location>
</feature>
<name>A0ABR3INZ2_LOXSC</name>
<dbReference type="Pfam" id="PF12070">
    <property type="entry name" value="SCAI"/>
    <property type="match status" value="1"/>
</dbReference>
<dbReference type="EMBL" id="JBEUOH010000001">
    <property type="protein sequence ID" value="KAL0902766.1"/>
    <property type="molecule type" value="Genomic_DNA"/>
</dbReference>
<feature type="region of interest" description="Disordered" evidence="1">
    <location>
        <begin position="396"/>
        <end position="437"/>
    </location>
</feature>
<organism evidence="3 4">
    <name type="scientific">Loxostege sticticalis</name>
    <name type="common">Beet webworm moth</name>
    <dbReference type="NCBI Taxonomy" id="481309"/>
    <lineage>
        <taxon>Eukaryota</taxon>
        <taxon>Metazoa</taxon>
        <taxon>Ecdysozoa</taxon>
        <taxon>Arthropoda</taxon>
        <taxon>Hexapoda</taxon>
        <taxon>Insecta</taxon>
        <taxon>Pterygota</taxon>
        <taxon>Neoptera</taxon>
        <taxon>Endopterygota</taxon>
        <taxon>Lepidoptera</taxon>
        <taxon>Glossata</taxon>
        <taxon>Ditrysia</taxon>
        <taxon>Pyraloidea</taxon>
        <taxon>Crambidae</taxon>
        <taxon>Pyraustinae</taxon>
        <taxon>Loxostege</taxon>
    </lineage>
</organism>
<feature type="compositionally biased region" description="Basic and acidic residues" evidence="1">
    <location>
        <begin position="151"/>
        <end position="169"/>
    </location>
</feature>
<proteinExistence type="predicted"/>
<feature type="compositionally biased region" description="Polar residues" evidence="1">
    <location>
        <begin position="238"/>
        <end position="250"/>
    </location>
</feature>
<feature type="compositionally biased region" description="Polar residues" evidence="1">
    <location>
        <begin position="73"/>
        <end position="97"/>
    </location>
</feature>
<keyword evidence="2" id="KW-0472">Membrane</keyword>
<dbReference type="Proteomes" id="UP001549920">
    <property type="component" value="Unassembled WGS sequence"/>
</dbReference>
<reference evidence="3 4" key="1">
    <citation type="submission" date="2024-06" db="EMBL/GenBank/DDBJ databases">
        <title>A chromosome-level genome assembly of beet webworm, Loxostege sticticalis.</title>
        <authorList>
            <person name="Zhang Y."/>
        </authorList>
    </citation>
    <scope>NUCLEOTIDE SEQUENCE [LARGE SCALE GENOMIC DNA]</scope>
    <source>
        <strain evidence="3">AQ026</strain>
        <tissue evidence="3">Whole body</tissue>
    </source>
</reference>
<keyword evidence="2" id="KW-0812">Transmembrane</keyword>
<comment type="caution">
    <text evidence="3">The sequence shown here is derived from an EMBL/GenBank/DDBJ whole genome shotgun (WGS) entry which is preliminary data.</text>
</comment>
<evidence type="ECO:0000313" key="3">
    <source>
        <dbReference type="EMBL" id="KAL0902766.1"/>
    </source>
</evidence>
<evidence type="ECO:0008006" key="5">
    <source>
        <dbReference type="Google" id="ProtNLM"/>
    </source>
</evidence>
<feature type="compositionally biased region" description="Basic and acidic residues" evidence="1">
    <location>
        <begin position="396"/>
        <end position="405"/>
    </location>
</feature>
<feature type="compositionally biased region" description="Basic and acidic residues" evidence="1">
    <location>
        <begin position="178"/>
        <end position="197"/>
    </location>
</feature>
<dbReference type="InterPro" id="IPR022709">
    <property type="entry name" value="SCAI"/>
</dbReference>
<feature type="compositionally biased region" description="Polar residues" evidence="1">
    <location>
        <begin position="276"/>
        <end position="285"/>
    </location>
</feature>
<evidence type="ECO:0000256" key="1">
    <source>
        <dbReference type="SAM" id="MobiDB-lite"/>
    </source>
</evidence>
<gene>
    <name evidence="3" type="ORF">ABMA27_000571</name>
</gene>
<feature type="compositionally biased region" description="Basic and acidic residues" evidence="1">
    <location>
        <begin position="418"/>
        <end position="437"/>
    </location>
</feature>
<accession>A0ABR3INZ2</accession>
<keyword evidence="4" id="KW-1185">Reference proteome</keyword>